<dbReference type="GO" id="GO:0003824">
    <property type="term" value="F:catalytic activity"/>
    <property type="evidence" value="ECO:0007669"/>
    <property type="project" value="InterPro"/>
</dbReference>
<dbReference type="Pfam" id="PF04055">
    <property type="entry name" value="Radical_SAM"/>
    <property type="match status" value="1"/>
</dbReference>
<dbReference type="GO" id="GO:0051539">
    <property type="term" value="F:4 iron, 4 sulfur cluster binding"/>
    <property type="evidence" value="ECO:0007669"/>
    <property type="project" value="UniProtKB-KW"/>
</dbReference>
<proteinExistence type="inferred from homology"/>
<reference evidence="9 10" key="1">
    <citation type="submission" date="2019-02" db="EMBL/GenBank/DDBJ databases">
        <title>Deep-cultivation of Planctomycetes and their phenomic and genomic characterization uncovers novel biology.</title>
        <authorList>
            <person name="Wiegand S."/>
            <person name="Jogler M."/>
            <person name="Boedeker C."/>
            <person name="Pinto D."/>
            <person name="Vollmers J."/>
            <person name="Rivas-Marin E."/>
            <person name="Kohn T."/>
            <person name="Peeters S.H."/>
            <person name="Heuer A."/>
            <person name="Rast P."/>
            <person name="Oberbeckmann S."/>
            <person name="Bunk B."/>
            <person name="Jeske O."/>
            <person name="Meyerdierks A."/>
            <person name="Storesund J.E."/>
            <person name="Kallscheuer N."/>
            <person name="Luecker S."/>
            <person name="Lage O.M."/>
            <person name="Pohl T."/>
            <person name="Merkel B.J."/>
            <person name="Hornburger P."/>
            <person name="Mueller R.-W."/>
            <person name="Bruemmer F."/>
            <person name="Labrenz M."/>
            <person name="Spormann A.M."/>
            <person name="Op den Camp H."/>
            <person name="Overmann J."/>
            <person name="Amann R."/>
            <person name="Jetten M.S.M."/>
            <person name="Mascher T."/>
            <person name="Medema M.H."/>
            <person name="Devos D.P."/>
            <person name="Kaster A.-K."/>
            <person name="Ovreas L."/>
            <person name="Rohde M."/>
            <person name="Galperin M.Y."/>
            <person name="Jogler C."/>
        </authorList>
    </citation>
    <scope>NUCLEOTIDE SEQUENCE [LARGE SCALE GENOMIC DNA]</scope>
    <source>
        <strain evidence="9 10">Poly30</strain>
    </source>
</reference>
<dbReference type="SUPFAM" id="SSF102114">
    <property type="entry name" value="Radical SAM enzymes"/>
    <property type="match status" value="1"/>
</dbReference>
<dbReference type="SMART" id="SM00729">
    <property type="entry name" value="Elp3"/>
    <property type="match status" value="1"/>
</dbReference>
<keyword evidence="2 6" id="KW-0949">S-adenosyl-L-methionine</keyword>
<dbReference type="Pfam" id="PF08497">
    <property type="entry name" value="Radical_SAM_N"/>
    <property type="match status" value="1"/>
</dbReference>
<dbReference type="InterPro" id="IPR013704">
    <property type="entry name" value="UPF0313_N"/>
</dbReference>
<organism evidence="9 10">
    <name type="scientific">Saltatorellus ferox</name>
    <dbReference type="NCBI Taxonomy" id="2528018"/>
    <lineage>
        <taxon>Bacteria</taxon>
        <taxon>Pseudomonadati</taxon>
        <taxon>Planctomycetota</taxon>
        <taxon>Planctomycetia</taxon>
        <taxon>Planctomycetia incertae sedis</taxon>
        <taxon>Saltatorellus</taxon>
    </lineage>
</organism>
<dbReference type="NCBIfam" id="TIGR03904">
    <property type="entry name" value="SAM_YgiQ"/>
    <property type="match status" value="1"/>
</dbReference>
<dbReference type="SFLD" id="SFLDS00029">
    <property type="entry name" value="Radical_SAM"/>
    <property type="match status" value="1"/>
</dbReference>
<feature type="compositionally biased region" description="Basic and acidic residues" evidence="7">
    <location>
        <begin position="615"/>
        <end position="626"/>
    </location>
</feature>
<dbReference type="EMBL" id="CP036434">
    <property type="protein sequence ID" value="QDV08140.1"/>
    <property type="molecule type" value="Genomic_DNA"/>
</dbReference>
<dbReference type="InterPro" id="IPR022946">
    <property type="entry name" value="UPF0313"/>
</dbReference>
<keyword evidence="3 6" id="KW-0479">Metal-binding</keyword>
<dbReference type="InterPro" id="IPR024560">
    <property type="entry name" value="UPF0313_C"/>
</dbReference>
<dbReference type="PROSITE" id="PS01278">
    <property type="entry name" value="MTTASE_RADICAL"/>
    <property type="match status" value="1"/>
</dbReference>
<evidence type="ECO:0000256" key="1">
    <source>
        <dbReference type="ARBA" id="ARBA00022485"/>
    </source>
</evidence>
<evidence type="ECO:0000313" key="10">
    <source>
        <dbReference type="Proteomes" id="UP000320390"/>
    </source>
</evidence>
<comment type="cofactor">
    <cofactor evidence="6">
        <name>[4Fe-4S] cluster</name>
        <dbReference type="ChEBI" id="CHEBI:49883"/>
    </cofactor>
    <text evidence="6">Binds 1 [4Fe-4S] cluster. The cluster is coordinated with 3 cysteines and an exchangeable S-adenosyl-L-methionine.</text>
</comment>
<dbReference type="GO" id="GO:0005506">
    <property type="term" value="F:iron ion binding"/>
    <property type="evidence" value="ECO:0007669"/>
    <property type="project" value="UniProtKB-UniRule"/>
</dbReference>
<keyword evidence="4 6" id="KW-0408">Iron</keyword>
<dbReference type="OrthoDB" id="9803479at2"/>
<comment type="similarity">
    <text evidence="6">Belongs to the UPF0313 family.</text>
</comment>
<dbReference type="RefSeq" id="WP_145200283.1">
    <property type="nucleotide sequence ID" value="NZ_CP036434.1"/>
</dbReference>
<accession>A0A518EVL9</accession>
<keyword evidence="5 6" id="KW-0411">Iron-sulfur</keyword>
<evidence type="ECO:0000256" key="6">
    <source>
        <dbReference type="HAMAP-Rule" id="MF_01251"/>
    </source>
</evidence>
<dbReference type="PANTHER" id="PTHR32331:SF0">
    <property type="entry name" value="UPF0313 PROTEIN YGIQ"/>
    <property type="match status" value="1"/>
</dbReference>
<dbReference type="InterPro" id="IPR058240">
    <property type="entry name" value="rSAM_sf"/>
</dbReference>
<dbReference type="InterPro" id="IPR006638">
    <property type="entry name" value="Elp3/MiaA/NifB-like_rSAM"/>
</dbReference>
<feature type="region of interest" description="Disordered" evidence="7">
    <location>
        <begin position="607"/>
        <end position="652"/>
    </location>
</feature>
<evidence type="ECO:0000256" key="5">
    <source>
        <dbReference type="ARBA" id="ARBA00023014"/>
    </source>
</evidence>
<dbReference type="Pfam" id="PF11842">
    <property type="entry name" value="DUF3362"/>
    <property type="match status" value="1"/>
</dbReference>
<dbReference type="HAMAP" id="MF_01251">
    <property type="entry name" value="UPF0313"/>
    <property type="match status" value="1"/>
</dbReference>
<dbReference type="InterPro" id="IPR007197">
    <property type="entry name" value="rSAM"/>
</dbReference>
<keyword evidence="10" id="KW-1185">Reference proteome</keyword>
<evidence type="ECO:0000313" key="9">
    <source>
        <dbReference type="EMBL" id="QDV08140.1"/>
    </source>
</evidence>
<dbReference type="InterPro" id="IPR023404">
    <property type="entry name" value="rSAM_horseshoe"/>
</dbReference>
<dbReference type="PROSITE" id="PS51918">
    <property type="entry name" value="RADICAL_SAM"/>
    <property type="match status" value="1"/>
</dbReference>
<dbReference type="SFLD" id="SFLDG01069">
    <property type="entry name" value="UPF0313"/>
    <property type="match status" value="1"/>
</dbReference>
<feature type="binding site" evidence="6">
    <location>
        <position position="324"/>
    </location>
    <ligand>
        <name>[4Fe-4S] cluster</name>
        <dbReference type="ChEBI" id="CHEBI:49883"/>
        <note>4Fe-4S-S-AdoMet</note>
    </ligand>
</feature>
<evidence type="ECO:0000259" key="8">
    <source>
        <dbReference type="PROSITE" id="PS51918"/>
    </source>
</evidence>
<gene>
    <name evidence="9" type="ORF">Poly30_36760</name>
</gene>
<evidence type="ECO:0000256" key="7">
    <source>
        <dbReference type="SAM" id="MobiDB-lite"/>
    </source>
</evidence>
<dbReference type="PANTHER" id="PTHR32331">
    <property type="entry name" value="UPF0313 PROTEIN YGIQ"/>
    <property type="match status" value="1"/>
</dbReference>
<feature type="binding site" evidence="6">
    <location>
        <position position="327"/>
    </location>
    <ligand>
        <name>[4Fe-4S] cluster</name>
        <dbReference type="ChEBI" id="CHEBI:49883"/>
        <note>4Fe-4S-S-AdoMet</note>
    </ligand>
</feature>
<evidence type="ECO:0000256" key="2">
    <source>
        <dbReference type="ARBA" id="ARBA00022691"/>
    </source>
</evidence>
<dbReference type="SFLD" id="SFLDG01082">
    <property type="entry name" value="B12-binding_domain_containing"/>
    <property type="match status" value="1"/>
</dbReference>
<dbReference type="AlphaFoldDB" id="A0A518EVL9"/>
<feature type="domain" description="Radical SAM core" evidence="8">
    <location>
        <begin position="306"/>
        <end position="578"/>
    </location>
</feature>
<dbReference type="Gene3D" id="3.80.30.20">
    <property type="entry name" value="tm_1862 like domain"/>
    <property type="match status" value="1"/>
</dbReference>
<protein>
    <recommendedName>
        <fullName evidence="8">Radical SAM core domain-containing protein</fullName>
    </recommendedName>
</protein>
<keyword evidence="1 6" id="KW-0004">4Fe-4S</keyword>
<evidence type="ECO:0000256" key="4">
    <source>
        <dbReference type="ARBA" id="ARBA00023004"/>
    </source>
</evidence>
<dbReference type="Proteomes" id="UP000320390">
    <property type="component" value="Chromosome"/>
</dbReference>
<feature type="binding site" evidence="6">
    <location>
        <position position="320"/>
    </location>
    <ligand>
        <name>[4Fe-4S] cluster</name>
        <dbReference type="ChEBI" id="CHEBI:49883"/>
        <note>4Fe-4S-S-AdoMet</note>
    </ligand>
</feature>
<evidence type="ECO:0000256" key="3">
    <source>
        <dbReference type="ARBA" id="ARBA00022723"/>
    </source>
</evidence>
<name>A0A518EVL9_9BACT</name>
<sequence>MTHLDFLPISPSEIQALGWDQPDIVFVSGDAYVDHPSFANALLGRVLQAEGYKVALLCQPDWKNADAWLAMGKPRLFYAVSGGNMDSMINHYTANKKRRNQDAYSPGGEIGLRPDRATAVYSQRCREAFSDVPVVIGGVEASLRRIAHFDYWSETVKPSMMVTSKADLCGFGMGEAQIIEIARRLAEGKTIRDCRDLRGVAYLLGKKDELPEHAFERPIGKPVTKTLELPSFEEVKEDKIAFATMTRILHQETNPQNGARLIQKHGDRTLVVNPPALAHETKELDRLYDLPYTRMSHPTYRKPIPADQMIRDSVTIMRGCFGGCTFCSITMHQGNAIQSRSEESILREVETMAKDPQFKGTISDLGGPTANMYRMRCTKPEVEAICRRASCVHPTVCKLLDTSHDPTKSLMKKARETPGIKKVHIASGIRMDLARFDDEYLEDLARHHVGGHLKVAPEHASDKVLANMKKPATNTFDHFAERFQAASERAGKEQYLVPYYIASHPGSGVAEMIELAEYLKASGYKPRQVQDFIPAPMDIATCMYHTGLDPMTMEPVDTVKKLRDRKVQRALMQFFAPENYFTVHKALIEAGRRDLIGSGPQCLIPANPPKAALAIKKEGKPQDQKRPTKNKGRRLESKKKGPAFPNDRSYEE</sequence>
<dbReference type="InterPro" id="IPR020612">
    <property type="entry name" value="Methylthiotransferase_CS"/>
</dbReference>